<accession>A0A1W1XTI1</accession>
<feature type="transmembrane region" description="Helical" evidence="1">
    <location>
        <begin position="51"/>
        <end position="70"/>
    </location>
</feature>
<keyword evidence="3" id="KW-1185">Reference proteome</keyword>
<evidence type="ECO:0000313" key="3">
    <source>
        <dbReference type="Proteomes" id="UP000192761"/>
    </source>
</evidence>
<evidence type="ECO:0000256" key="1">
    <source>
        <dbReference type="SAM" id="Phobius"/>
    </source>
</evidence>
<reference evidence="2 3" key="1">
    <citation type="submission" date="2017-04" db="EMBL/GenBank/DDBJ databases">
        <authorList>
            <person name="Afonso C.L."/>
            <person name="Miller P.J."/>
            <person name="Scott M.A."/>
            <person name="Spackman E."/>
            <person name="Goraichik I."/>
            <person name="Dimitrov K.M."/>
            <person name="Suarez D.L."/>
            <person name="Swayne D.E."/>
        </authorList>
    </citation>
    <scope>NUCLEOTIDE SEQUENCE [LARGE SCALE GENOMIC DNA]</scope>
    <source>
        <strain evidence="2 3">DSM 23236</strain>
    </source>
</reference>
<name>A0A1W1XTI1_9NEIS</name>
<protein>
    <submittedName>
        <fullName evidence="2">Uncharacterized protein</fullName>
    </submittedName>
</protein>
<feature type="transmembrane region" description="Helical" evidence="1">
    <location>
        <begin position="23"/>
        <end position="44"/>
    </location>
</feature>
<gene>
    <name evidence="2" type="ORF">SAMN02745857_02778</name>
</gene>
<dbReference type="Proteomes" id="UP000192761">
    <property type="component" value="Unassembled WGS sequence"/>
</dbReference>
<keyword evidence="1" id="KW-1133">Transmembrane helix</keyword>
<dbReference type="STRING" id="1121001.SAMN02745857_02778"/>
<organism evidence="2 3">
    <name type="scientific">Andreprevotia lacus DSM 23236</name>
    <dbReference type="NCBI Taxonomy" id="1121001"/>
    <lineage>
        <taxon>Bacteria</taxon>
        <taxon>Pseudomonadati</taxon>
        <taxon>Pseudomonadota</taxon>
        <taxon>Betaproteobacteria</taxon>
        <taxon>Neisseriales</taxon>
        <taxon>Chitinibacteraceae</taxon>
        <taxon>Andreprevotia</taxon>
    </lineage>
</organism>
<dbReference type="EMBL" id="FWXD01000016">
    <property type="protein sequence ID" value="SMC27269.1"/>
    <property type="molecule type" value="Genomic_DNA"/>
</dbReference>
<keyword evidence="1" id="KW-0472">Membrane</keyword>
<dbReference type="AlphaFoldDB" id="A0A1W1XTI1"/>
<keyword evidence="1" id="KW-0812">Transmembrane</keyword>
<evidence type="ECO:0000313" key="2">
    <source>
        <dbReference type="EMBL" id="SMC27269.1"/>
    </source>
</evidence>
<sequence>MLLPQCLFFCSIATPWLGLHAGWLVMCLMGASPLLAAVAIVLMLRKDVAHMPYLVGLAFALASCLMQWLVQQFVGPVDLAGAGAGLFVWSFLAGTALAAVGRAAAGLFVAGH</sequence>
<feature type="transmembrane region" description="Helical" evidence="1">
    <location>
        <begin position="82"/>
        <end position="110"/>
    </location>
</feature>
<proteinExistence type="predicted"/>